<feature type="transmembrane region" description="Helical" evidence="7">
    <location>
        <begin position="176"/>
        <end position="198"/>
    </location>
</feature>
<feature type="transmembrane region" description="Helical" evidence="7">
    <location>
        <begin position="93"/>
        <end position="115"/>
    </location>
</feature>
<feature type="transmembrane region" description="Helical" evidence="7">
    <location>
        <begin position="149"/>
        <end position="170"/>
    </location>
</feature>
<dbReference type="Proteomes" id="UP001515660">
    <property type="component" value="Unassembled WGS sequence"/>
</dbReference>
<feature type="domain" description="EamA" evidence="8">
    <location>
        <begin position="182"/>
        <end position="312"/>
    </location>
</feature>
<evidence type="ECO:0000259" key="8">
    <source>
        <dbReference type="Pfam" id="PF00892"/>
    </source>
</evidence>
<name>A0ABX0G4I0_9RHOB</name>
<evidence type="ECO:0000256" key="7">
    <source>
        <dbReference type="SAM" id="Phobius"/>
    </source>
</evidence>
<feature type="transmembrane region" description="Helical" evidence="7">
    <location>
        <begin position="58"/>
        <end position="81"/>
    </location>
</feature>
<dbReference type="RefSeq" id="WP_166402182.1">
    <property type="nucleotide sequence ID" value="NZ_JAANHS010000003.1"/>
</dbReference>
<keyword evidence="10" id="KW-1185">Reference proteome</keyword>
<proteinExistence type="inferred from homology"/>
<feature type="domain" description="EamA" evidence="8">
    <location>
        <begin position="37"/>
        <end position="165"/>
    </location>
</feature>
<keyword evidence="4 7" id="KW-1133">Transmembrane helix</keyword>
<gene>
    <name evidence="9" type="ORF">G8O29_05140</name>
</gene>
<comment type="subcellular location">
    <subcellularLocation>
        <location evidence="1">Membrane</location>
        <topology evidence="1">Multi-pass membrane protein</topology>
    </subcellularLocation>
</comment>
<keyword evidence="3 7" id="KW-0812">Transmembrane</keyword>
<dbReference type="InterPro" id="IPR037185">
    <property type="entry name" value="EmrE-like"/>
</dbReference>
<feature type="transmembrane region" description="Helical" evidence="7">
    <location>
        <begin position="269"/>
        <end position="290"/>
    </location>
</feature>
<evidence type="ECO:0000256" key="1">
    <source>
        <dbReference type="ARBA" id="ARBA00004141"/>
    </source>
</evidence>
<feature type="region of interest" description="Disordered" evidence="6">
    <location>
        <begin position="1"/>
        <end position="25"/>
    </location>
</feature>
<dbReference type="SUPFAM" id="SSF103481">
    <property type="entry name" value="Multidrug resistance efflux transporter EmrE"/>
    <property type="match status" value="2"/>
</dbReference>
<comment type="caution">
    <text evidence="9">The sequence shown here is derived from an EMBL/GenBank/DDBJ whole genome shotgun (WGS) entry which is preliminary data.</text>
</comment>
<reference evidence="9 10" key="1">
    <citation type="journal article" date="2022" name="Microorganisms">
        <title>Genome Sequence and Characterization of a Xanthorhodopsin-Containing, Aerobic Anoxygenic Phototrophic Rhodobacter Species, Isolated from Mesophilic Conditions at Yellowstone National Park.</title>
        <authorList>
            <person name="Kyndt J.A."/>
            <person name="Robertson S."/>
            <person name="Shoffstall I.B."/>
            <person name="Ramaley R.F."/>
            <person name="Meyer T.E."/>
        </authorList>
    </citation>
    <scope>NUCLEOTIDE SEQUENCE [LARGE SCALE GENOMIC DNA]</scope>
    <source>
        <strain evidence="9 10">M37P</strain>
    </source>
</reference>
<evidence type="ECO:0000256" key="4">
    <source>
        <dbReference type="ARBA" id="ARBA00022989"/>
    </source>
</evidence>
<feature type="transmembrane region" description="Helical" evidence="7">
    <location>
        <begin position="243"/>
        <end position="262"/>
    </location>
</feature>
<dbReference type="EMBL" id="JAANHS010000003">
    <property type="protein sequence ID" value="NHB76127.1"/>
    <property type="molecule type" value="Genomic_DNA"/>
</dbReference>
<feature type="transmembrane region" description="Helical" evidence="7">
    <location>
        <begin position="210"/>
        <end position="231"/>
    </location>
</feature>
<protein>
    <submittedName>
        <fullName evidence="9">DMT family transporter</fullName>
    </submittedName>
</protein>
<evidence type="ECO:0000313" key="10">
    <source>
        <dbReference type="Proteomes" id="UP001515660"/>
    </source>
</evidence>
<sequence length="324" mass="33887">MSQRDVAAPSPLQPAPPSRPGGGARPSGHWLFPGILLWLGIGWGATQPLGKIATQGGAGPLALTFWQAVIGTVTLGALTLLRGRGLVFTRPALVFYAVVAALGTVLPGLTFYTSVERLPSGIMSIIISTIPLMAFPLALILGMERFDRVRFLGLVLGLAAVALIALPGTSLPDRGMIAFLPLALCGPLLYALEATFVARYGTAGMDAVQAMFGVSLVAALLTLPMMLVTGQGRVPWPVGRAEAALILSSALHGLLYATYVWLAARAGSVFAAHSSYLVTAAGMIWAMLLLGERPSVTVWLAVVVMLAGVALVQSRQPQSREVEV</sequence>
<evidence type="ECO:0000256" key="2">
    <source>
        <dbReference type="ARBA" id="ARBA00007362"/>
    </source>
</evidence>
<keyword evidence="5 7" id="KW-0472">Membrane</keyword>
<feature type="transmembrane region" description="Helical" evidence="7">
    <location>
        <begin position="296"/>
        <end position="312"/>
    </location>
</feature>
<dbReference type="PANTHER" id="PTHR32322:SF2">
    <property type="entry name" value="EAMA DOMAIN-CONTAINING PROTEIN"/>
    <property type="match status" value="1"/>
</dbReference>
<dbReference type="InterPro" id="IPR050638">
    <property type="entry name" value="AA-Vitamin_Transporters"/>
</dbReference>
<dbReference type="Pfam" id="PF00892">
    <property type="entry name" value="EamA"/>
    <property type="match status" value="2"/>
</dbReference>
<dbReference type="PANTHER" id="PTHR32322">
    <property type="entry name" value="INNER MEMBRANE TRANSPORTER"/>
    <property type="match status" value="1"/>
</dbReference>
<evidence type="ECO:0000256" key="6">
    <source>
        <dbReference type="SAM" id="MobiDB-lite"/>
    </source>
</evidence>
<evidence type="ECO:0000256" key="3">
    <source>
        <dbReference type="ARBA" id="ARBA00022692"/>
    </source>
</evidence>
<feature type="transmembrane region" description="Helical" evidence="7">
    <location>
        <begin position="121"/>
        <end position="142"/>
    </location>
</feature>
<feature type="transmembrane region" description="Helical" evidence="7">
    <location>
        <begin position="28"/>
        <end position="46"/>
    </location>
</feature>
<comment type="similarity">
    <text evidence="2">Belongs to the EamA transporter family.</text>
</comment>
<accession>A0ABX0G4I0</accession>
<evidence type="ECO:0000256" key="5">
    <source>
        <dbReference type="ARBA" id="ARBA00023136"/>
    </source>
</evidence>
<evidence type="ECO:0000313" key="9">
    <source>
        <dbReference type="EMBL" id="NHB76127.1"/>
    </source>
</evidence>
<dbReference type="InterPro" id="IPR000620">
    <property type="entry name" value="EamA_dom"/>
</dbReference>
<organism evidence="9 10">
    <name type="scientific">Rhodobacter calidifons</name>
    <dbReference type="NCBI Taxonomy" id="2715277"/>
    <lineage>
        <taxon>Bacteria</taxon>
        <taxon>Pseudomonadati</taxon>
        <taxon>Pseudomonadota</taxon>
        <taxon>Alphaproteobacteria</taxon>
        <taxon>Rhodobacterales</taxon>
        <taxon>Rhodobacter group</taxon>
        <taxon>Rhodobacter</taxon>
    </lineage>
</organism>